<keyword evidence="1" id="KW-0472">Membrane</keyword>
<protein>
    <recommendedName>
        <fullName evidence="5">Gustatory receptor</fullName>
    </recommendedName>
</protein>
<keyword evidence="1" id="KW-0812">Transmembrane</keyword>
<keyword evidence="1" id="KW-1133">Transmembrane helix</keyword>
<feature type="transmembrane region" description="Helical" evidence="1">
    <location>
        <begin position="314"/>
        <end position="337"/>
    </location>
</feature>
<name>A0AA39WK62_9PEZI</name>
<reference evidence="3" key="1">
    <citation type="submission" date="2023-06" db="EMBL/GenBank/DDBJ databases">
        <title>Genome-scale phylogeny and comparative genomics of the fungal order Sordariales.</title>
        <authorList>
            <consortium name="Lawrence Berkeley National Laboratory"/>
            <person name="Hensen N."/>
            <person name="Bonometti L."/>
            <person name="Westerberg I."/>
            <person name="Brannstrom I.O."/>
            <person name="Guillou S."/>
            <person name="Cros-Aarteil S."/>
            <person name="Calhoun S."/>
            <person name="Haridas S."/>
            <person name="Kuo A."/>
            <person name="Mondo S."/>
            <person name="Pangilinan J."/>
            <person name="Riley R."/>
            <person name="Labutti K."/>
            <person name="Andreopoulos B."/>
            <person name="Lipzen A."/>
            <person name="Chen C."/>
            <person name="Yanf M."/>
            <person name="Daum C."/>
            <person name="Ng V."/>
            <person name="Clum A."/>
            <person name="Steindorff A."/>
            <person name="Ohm R."/>
            <person name="Martin F."/>
            <person name="Silar P."/>
            <person name="Natvig D."/>
            <person name="Lalanne C."/>
            <person name="Gautier V."/>
            <person name="Ament-Velasquez S.L."/>
            <person name="Kruys A."/>
            <person name="Hutchinson M.I."/>
            <person name="Powell A.J."/>
            <person name="Barry K."/>
            <person name="Miller A.N."/>
            <person name="Grigoriev I.V."/>
            <person name="Debuchy R."/>
            <person name="Gladieux P."/>
            <person name="Thoren M.H."/>
            <person name="Johannesson H."/>
        </authorList>
    </citation>
    <scope>NUCLEOTIDE SEQUENCE</scope>
    <source>
        <strain evidence="3">CBS 606.72</strain>
    </source>
</reference>
<feature type="transmembrane region" description="Helical" evidence="1">
    <location>
        <begin position="181"/>
        <end position="205"/>
    </location>
</feature>
<evidence type="ECO:0000313" key="4">
    <source>
        <dbReference type="Proteomes" id="UP001175000"/>
    </source>
</evidence>
<evidence type="ECO:0000256" key="1">
    <source>
        <dbReference type="SAM" id="Phobius"/>
    </source>
</evidence>
<evidence type="ECO:0000313" key="3">
    <source>
        <dbReference type="EMBL" id="KAK0616872.1"/>
    </source>
</evidence>
<organism evidence="3 4">
    <name type="scientific">Immersiella caudata</name>
    <dbReference type="NCBI Taxonomy" id="314043"/>
    <lineage>
        <taxon>Eukaryota</taxon>
        <taxon>Fungi</taxon>
        <taxon>Dikarya</taxon>
        <taxon>Ascomycota</taxon>
        <taxon>Pezizomycotina</taxon>
        <taxon>Sordariomycetes</taxon>
        <taxon>Sordariomycetidae</taxon>
        <taxon>Sordariales</taxon>
        <taxon>Lasiosphaeriaceae</taxon>
        <taxon>Immersiella</taxon>
    </lineage>
</organism>
<dbReference type="AlphaFoldDB" id="A0AA39WK62"/>
<accession>A0AA39WK62</accession>
<proteinExistence type="predicted"/>
<keyword evidence="2" id="KW-0732">Signal</keyword>
<keyword evidence="4" id="KW-1185">Reference proteome</keyword>
<dbReference type="Proteomes" id="UP001175000">
    <property type="component" value="Unassembled WGS sequence"/>
</dbReference>
<feature type="signal peptide" evidence="2">
    <location>
        <begin position="1"/>
        <end position="21"/>
    </location>
</feature>
<feature type="transmembrane region" description="Helical" evidence="1">
    <location>
        <begin position="99"/>
        <end position="117"/>
    </location>
</feature>
<gene>
    <name evidence="3" type="ORF">B0T14DRAFT_589169</name>
</gene>
<comment type="caution">
    <text evidence="3">The sequence shown here is derived from an EMBL/GenBank/DDBJ whole genome shotgun (WGS) entry which is preliminary data.</text>
</comment>
<sequence>MRYPGRIAIFSLLFLTSLVNADHGSYPYANQFRYWYPQSGTIFEQIKNDHCFDKYFTYLSRNQSIVNIDIIGGGDKYSVLTQPVIDCILNHTSDYIKNGMTSAQVLLGIMPTALALLGPSTVEMSMLANVARRPLLALTLSAESPSVYFSRAFEYSEPHKILALHKLRMRQWRPPNLSSELLISGAEYAIAVGALANIAVINWQLGVGTICAFWTDGIFAPTLWACLGIIVHILGTVVLRMRLCGWRGRGEAPGAFIKEFSPDNTRPPPSRATRIWEWIQGIPTRLSGIAKTEFIPSAAERFDMRIKEFVESKLFLFSAWALSMFTIFHVIFGTLLFASTTFIGTLDALVIIGRYTASAAACRIVLMYELPGLQDSDLSDGMQGKRGDLVTVRTHVTAPI</sequence>
<evidence type="ECO:0000256" key="2">
    <source>
        <dbReference type="SAM" id="SignalP"/>
    </source>
</evidence>
<feature type="chain" id="PRO_5041257184" description="Gustatory receptor" evidence="2">
    <location>
        <begin position="22"/>
        <end position="400"/>
    </location>
</feature>
<feature type="transmembrane region" description="Helical" evidence="1">
    <location>
        <begin position="217"/>
        <end position="239"/>
    </location>
</feature>
<evidence type="ECO:0008006" key="5">
    <source>
        <dbReference type="Google" id="ProtNLM"/>
    </source>
</evidence>
<dbReference type="EMBL" id="JAULSU010000005">
    <property type="protein sequence ID" value="KAK0616872.1"/>
    <property type="molecule type" value="Genomic_DNA"/>
</dbReference>